<evidence type="ECO:0000259" key="13">
    <source>
        <dbReference type="Pfam" id="PF00438"/>
    </source>
</evidence>
<evidence type="ECO:0000256" key="10">
    <source>
        <dbReference type="ARBA" id="ARBA00022958"/>
    </source>
</evidence>
<keyword evidence="4 11" id="KW-0554">One-carbon metabolism</keyword>
<comment type="cofactor">
    <cofactor evidence="11">
        <name>K(+)</name>
        <dbReference type="ChEBI" id="CHEBI:29103"/>
    </cofactor>
    <text evidence="11">Binds 1 potassium ion per subunit. The potassium ion interacts primarily with the substrate.</text>
</comment>
<dbReference type="GO" id="GO:0006730">
    <property type="term" value="P:one-carbon metabolic process"/>
    <property type="evidence" value="ECO:0007669"/>
    <property type="project" value="UniProtKB-KW"/>
</dbReference>
<gene>
    <name evidence="16" type="ORF">PPRIM_AZ9-3.1.T0040277</name>
</gene>
<dbReference type="FunFam" id="3.30.300.10:FF:000004">
    <property type="entry name" value="S-adenosylmethionine synthase"/>
    <property type="match status" value="1"/>
</dbReference>
<evidence type="ECO:0000256" key="6">
    <source>
        <dbReference type="ARBA" id="ARBA00022723"/>
    </source>
</evidence>
<dbReference type="OMA" id="ASYMARY"/>
<evidence type="ECO:0000256" key="2">
    <source>
        <dbReference type="ARBA" id="ARBA00009685"/>
    </source>
</evidence>
<evidence type="ECO:0000256" key="1">
    <source>
        <dbReference type="ARBA" id="ARBA00005224"/>
    </source>
</evidence>
<evidence type="ECO:0000256" key="11">
    <source>
        <dbReference type="RuleBase" id="RU000541"/>
    </source>
</evidence>
<dbReference type="GO" id="GO:0005524">
    <property type="term" value="F:ATP binding"/>
    <property type="evidence" value="ECO:0007669"/>
    <property type="project" value="UniProtKB-KW"/>
</dbReference>
<keyword evidence="5 11" id="KW-0808">Transferase</keyword>
<evidence type="ECO:0000313" key="17">
    <source>
        <dbReference type="Proteomes" id="UP000688137"/>
    </source>
</evidence>
<keyword evidence="10 11" id="KW-0630">Potassium</keyword>
<dbReference type="InterPro" id="IPR022629">
    <property type="entry name" value="S-AdoMet_synt_central"/>
</dbReference>
<evidence type="ECO:0000256" key="7">
    <source>
        <dbReference type="ARBA" id="ARBA00022741"/>
    </source>
</evidence>
<comment type="pathway">
    <text evidence="1 11">Amino-acid biosynthesis; S-adenosyl-L-methionine biosynthesis; S-adenosyl-L-methionine from L-methionine: step 1/1.</text>
</comment>
<organism evidence="16 17">
    <name type="scientific">Paramecium primaurelia</name>
    <dbReference type="NCBI Taxonomy" id="5886"/>
    <lineage>
        <taxon>Eukaryota</taxon>
        <taxon>Sar</taxon>
        <taxon>Alveolata</taxon>
        <taxon>Ciliophora</taxon>
        <taxon>Intramacronucleata</taxon>
        <taxon>Oligohymenophorea</taxon>
        <taxon>Peniculida</taxon>
        <taxon>Parameciidae</taxon>
        <taxon>Paramecium</taxon>
    </lineage>
</organism>
<feature type="domain" description="S-adenosylmethionine synthetase central" evidence="14">
    <location>
        <begin position="134"/>
        <end position="255"/>
    </location>
</feature>
<evidence type="ECO:0000259" key="14">
    <source>
        <dbReference type="Pfam" id="PF02772"/>
    </source>
</evidence>
<keyword evidence="17" id="KW-1185">Reference proteome</keyword>
<dbReference type="FunFam" id="3.30.300.10:FF:000003">
    <property type="entry name" value="S-adenosylmethionine synthase"/>
    <property type="match status" value="1"/>
</dbReference>
<dbReference type="GO" id="GO:0004478">
    <property type="term" value="F:methionine adenosyltransferase activity"/>
    <property type="evidence" value="ECO:0007669"/>
    <property type="project" value="UniProtKB-EC"/>
</dbReference>
<dbReference type="PIRSF" id="PIRSF000497">
    <property type="entry name" value="MAT"/>
    <property type="match status" value="1"/>
</dbReference>
<evidence type="ECO:0000259" key="15">
    <source>
        <dbReference type="Pfam" id="PF02773"/>
    </source>
</evidence>
<evidence type="ECO:0000256" key="9">
    <source>
        <dbReference type="ARBA" id="ARBA00022842"/>
    </source>
</evidence>
<dbReference type="Pfam" id="PF00438">
    <property type="entry name" value="S-AdoMet_synt_N"/>
    <property type="match status" value="1"/>
</dbReference>
<dbReference type="FunFam" id="3.30.300.10:FF:000011">
    <property type="entry name" value="S-adenosylmethionine synthase"/>
    <property type="match status" value="1"/>
</dbReference>
<dbReference type="EMBL" id="CAJJDM010000001">
    <property type="protein sequence ID" value="CAD8043057.1"/>
    <property type="molecule type" value="Genomic_DNA"/>
</dbReference>
<dbReference type="PANTHER" id="PTHR11964">
    <property type="entry name" value="S-ADENOSYLMETHIONINE SYNTHETASE"/>
    <property type="match status" value="1"/>
</dbReference>
<comment type="similarity">
    <text evidence="2 12">Belongs to the AdoMet synthase family.</text>
</comment>
<evidence type="ECO:0000256" key="12">
    <source>
        <dbReference type="RuleBase" id="RU004462"/>
    </source>
</evidence>
<dbReference type="PROSITE" id="PS00377">
    <property type="entry name" value="ADOMET_SYNTHASE_2"/>
    <property type="match status" value="1"/>
</dbReference>
<comment type="catalytic activity">
    <reaction evidence="11">
        <text>L-methionine + ATP + H2O = S-adenosyl-L-methionine + phosphate + diphosphate</text>
        <dbReference type="Rhea" id="RHEA:21080"/>
        <dbReference type="ChEBI" id="CHEBI:15377"/>
        <dbReference type="ChEBI" id="CHEBI:30616"/>
        <dbReference type="ChEBI" id="CHEBI:33019"/>
        <dbReference type="ChEBI" id="CHEBI:43474"/>
        <dbReference type="ChEBI" id="CHEBI:57844"/>
        <dbReference type="ChEBI" id="CHEBI:59789"/>
        <dbReference type="EC" id="2.5.1.6"/>
    </reaction>
</comment>
<evidence type="ECO:0000256" key="8">
    <source>
        <dbReference type="ARBA" id="ARBA00022840"/>
    </source>
</evidence>
<dbReference type="GO" id="GO:0006556">
    <property type="term" value="P:S-adenosylmethionine biosynthetic process"/>
    <property type="evidence" value="ECO:0007669"/>
    <property type="project" value="InterPro"/>
</dbReference>
<dbReference type="PROSITE" id="PS00376">
    <property type="entry name" value="ADOMET_SYNTHASE_1"/>
    <property type="match status" value="1"/>
</dbReference>
<feature type="domain" description="S-adenosylmethionine synthetase C-terminal" evidence="15">
    <location>
        <begin position="257"/>
        <end position="397"/>
    </location>
</feature>
<comment type="caution">
    <text evidence="16">The sequence shown here is derived from an EMBL/GenBank/DDBJ whole genome shotgun (WGS) entry which is preliminary data.</text>
</comment>
<dbReference type="Pfam" id="PF02773">
    <property type="entry name" value="S-AdoMet_synt_C"/>
    <property type="match status" value="1"/>
</dbReference>
<sequence length="419" mass="46669">MQQVDNNQESPHKKKFVLPKGHFLFTSESVSAGHPDKLCDFISDSVLDACLEQDPNSKVACESACKNSLVMVFGEITTHAQVPYETIVREAIKSVGYDNINKGLDYRNASVIVSLDQQSQEINQAVVGSKHEDEIGAGDQGLMIGYASDETPELMPLTHHLCNKLISRLQECRVNEICPWMRPDAKVQVTVEYKREDSSFYPVRIHNVLISQQHDEKITHSEIEAELHKHVLKYVLPSKYVDEQTQYHLNPSKAFTVGGPYGDAGLTGRKIIVDTYGGWGGHGGGAFSGKDPTKVDRSAAYAARWVAKSLVASKLCKRVMIQVAYGIGISEPLSICVNSYGTQAEGLDDDDLSEIVQNHFDLRPGVIIRELKLRRPIYAKTASGGHFGRNEPEFTWEHPKIINLSAWKAHKAEQQQQNQ</sequence>
<dbReference type="InterPro" id="IPR022628">
    <property type="entry name" value="S-AdoMet_synt_N"/>
</dbReference>
<keyword evidence="7 11" id="KW-0547">Nucleotide-binding</keyword>
<dbReference type="InterPro" id="IPR022630">
    <property type="entry name" value="S-AdoMet_synt_C"/>
</dbReference>
<keyword evidence="3" id="KW-0963">Cytoplasm</keyword>
<dbReference type="InterPro" id="IPR022631">
    <property type="entry name" value="ADOMET_SYNTHASE_CS"/>
</dbReference>
<comment type="cofactor">
    <cofactor evidence="11">
        <name>Mg(2+)</name>
        <dbReference type="ChEBI" id="CHEBI:18420"/>
    </cofactor>
    <text evidence="11">Binds 2 magnesium ions per subunit. The magnesium ions interact primarily with the substrate.</text>
</comment>
<dbReference type="Pfam" id="PF02772">
    <property type="entry name" value="S-AdoMet_synt_M"/>
    <property type="match status" value="1"/>
</dbReference>
<dbReference type="CDD" id="cd18079">
    <property type="entry name" value="S-AdoMet_synt"/>
    <property type="match status" value="1"/>
</dbReference>
<evidence type="ECO:0000256" key="4">
    <source>
        <dbReference type="ARBA" id="ARBA00022563"/>
    </source>
</evidence>
<keyword evidence="6 11" id="KW-0479">Metal-binding</keyword>
<dbReference type="AlphaFoldDB" id="A0A8S1JN89"/>
<keyword evidence="9 11" id="KW-0460">Magnesium</keyword>
<feature type="domain" description="S-adenosylmethionine synthetase N-terminal" evidence="13">
    <location>
        <begin position="23"/>
        <end position="119"/>
    </location>
</feature>
<evidence type="ECO:0000313" key="16">
    <source>
        <dbReference type="EMBL" id="CAD8043057.1"/>
    </source>
</evidence>
<protein>
    <recommendedName>
        <fullName evidence="11">S-adenosylmethionine synthase</fullName>
        <ecNumber evidence="11">2.5.1.6</ecNumber>
    </recommendedName>
</protein>
<proteinExistence type="inferred from homology"/>
<dbReference type="InterPro" id="IPR002133">
    <property type="entry name" value="S-AdoMet_synthetase"/>
</dbReference>
<comment type="function">
    <text evidence="11">Catalyzes the formation of S-adenosylmethionine from methionine and ATP.</text>
</comment>
<evidence type="ECO:0000256" key="3">
    <source>
        <dbReference type="ARBA" id="ARBA00022490"/>
    </source>
</evidence>
<dbReference type="EC" id="2.5.1.6" evidence="11"/>
<reference evidence="16" key="1">
    <citation type="submission" date="2021-01" db="EMBL/GenBank/DDBJ databases">
        <authorList>
            <consortium name="Genoscope - CEA"/>
            <person name="William W."/>
        </authorList>
    </citation>
    <scope>NUCLEOTIDE SEQUENCE</scope>
</reference>
<evidence type="ECO:0000256" key="5">
    <source>
        <dbReference type="ARBA" id="ARBA00022679"/>
    </source>
</evidence>
<dbReference type="Proteomes" id="UP000688137">
    <property type="component" value="Unassembled WGS sequence"/>
</dbReference>
<keyword evidence="8 11" id="KW-0067">ATP-binding</keyword>
<dbReference type="NCBIfam" id="TIGR01034">
    <property type="entry name" value="metK"/>
    <property type="match status" value="1"/>
</dbReference>
<name>A0A8S1JN89_PARPR</name>
<accession>A0A8S1JN89</accession>
<dbReference type="GO" id="GO:0046872">
    <property type="term" value="F:metal ion binding"/>
    <property type="evidence" value="ECO:0007669"/>
    <property type="project" value="UniProtKB-KW"/>
</dbReference>